<dbReference type="EMBL" id="CCSB01000002">
    <property type="protein sequence ID" value="CDZ77281.1"/>
    <property type="molecule type" value="Genomic_DNA"/>
</dbReference>
<organism evidence="2 3">
    <name type="scientific">Legionella massiliensis</name>
    <dbReference type="NCBI Taxonomy" id="1034943"/>
    <lineage>
        <taxon>Bacteria</taxon>
        <taxon>Pseudomonadati</taxon>
        <taxon>Pseudomonadota</taxon>
        <taxon>Gammaproteobacteria</taxon>
        <taxon>Legionellales</taxon>
        <taxon>Legionellaceae</taxon>
        <taxon>Legionella</taxon>
    </lineage>
</organism>
<evidence type="ECO:0000313" key="3">
    <source>
        <dbReference type="Proteomes" id="UP000044071"/>
    </source>
</evidence>
<accession>A0A078KWA7</accession>
<sequence length="35" mass="3997">MLNKTGLHFINLAFGIMFTSNVFSAYTPIIYSNNR</sequence>
<keyword evidence="1" id="KW-0472">Membrane</keyword>
<proteinExistence type="predicted"/>
<reference evidence="2 3" key="1">
    <citation type="submission" date="2014-06" db="EMBL/GenBank/DDBJ databases">
        <authorList>
            <person name="Urmite Genomes Urmite Genomes"/>
        </authorList>
    </citation>
    <scope>NUCLEOTIDE SEQUENCE [LARGE SCALE GENOMIC DNA]</scope>
</reference>
<dbReference type="AlphaFoldDB" id="A0A078KWA7"/>
<evidence type="ECO:0000256" key="1">
    <source>
        <dbReference type="SAM" id="Phobius"/>
    </source>
</evidence>
<protein>
    <submittedName>
        <fullName evidence="2">Uncharacterized protein</fullName>
    </submittedName>
</protein>
<gene>
    <name evidence="2" type="ORF">BN59_01563</name>
</gene>
<dbReference type="Proteomes" id="UP000044071">
    <property type="component" value="Unassembled WGS sequence"/>
</dbReference>
<evidence type="ECO:0000313" key="2">
    <source>
        <dbReference type="EMBL" id="CDZ77281.1"/>
    </source>
</evidence>
<keyword evidence="3" id="KW-1185">Reference proteome</keyword>
<name>A0A078KWA7_9GAMM</name>
<keyword evidence="1" id="KW-0812">Transmembrane</keyword>
<keyword evidence="1" id="KW-1133">Transmembrane helix</keyword>
<feature type="transmembrane region" description="Helical" evidence="1">
    <location>
        <begin position="12"/>
        <end position="31"/>
    </location>
</feature>